<dbReference type="Proteomes" id="UP000518300">
    <property type="component" value="Unassembled WGS sequence"/>
</dbReference>
<dbReference type="Pfam" id="PF05954">
    <property type="entry name" value="Phage_GPD"/>
    <property type="match status" value="1"/>
</dbReference>
<dbReference type="Gene3D" id="3.55.50.10">
    <property type="entry name" value="Baseplate protein-like domains"/>
    <property type="match status" value="1"/>
</dbReference>
<proteinExistence type="predicted"/>
<comment type="caution">
    <text evidence="1">The sequence shown here is derived from an EMBL/GenBank/DDBJ whole genome shotgun (WGS) entry which is preliminary data.</text>
</comment>
<dbReference type="AlphaFoldDB" id="A0A848LG42"/>
<organism evidence="1 2">
    <name type="scientific">Pyxidicoccus fallax</name>
    <dbReference type="NCBI Taxonomy" id="394095"/>
    <lineage>
        <taxon>Bacteria</taxon>
        <taxon>Pseudomonadati</taxon>
        <taxon>Myxococcota</taxon>
        <taxon>Myxococcia</taxon>
        <taxon>Myxococcales</taxon>
        <taxon>Cystobacterineae</taxon>
        <taxon>Myxococcaceae</taxon>
        <taxon>Pyxidicoccus</taxon>
    </lineage>
</organism>
<dbReference type="RefSeq" id="WP_169344705.1">
    <property type="nucleotide sequence ID" value="NZ_JABBJJ010000039.1"/>
</dbReference>
<protein>
    <submittedName>
        <fullName evidence="1">Uncharacterized protein</fullName>
    </submittedName>
</protein>
<gene>
    <name evidence="1" type="ORF">HG543_11175</name>
</gene>
<dbReference type="SUPFAM" id="SSF69279">
    <property type="entry name" value="Phage tail proteins"/>
    <property type="match status" value="1"/>
</dbReference>
<reference evidence="1 2" key="1">
    <citation type="submission" date="2020-04" db="EMBL/GenBank/DDBJ databases">
        <title>Draft genome of Pyxidicoccus fallax type strain.</title>
        <authorList>
            <person name="Whitworth D.E."/>
        </authorList>
    </citation>
    <scope>NUCLEOTIDE SEQUENCE [LARGE SCALE GENOMIC DNA]</scope>
    <source>
        <strain evidence="1 2">DSM 14698</strain>
    </source>
</reference>
<keyword evidence="2" id="KW-1185">Reference proteome</keyword>
<sequence length="382" mass="41004">MPESKVNIALDGSPLDGGVLARLSRVEVRESDDGPTVAILRFRVAQEASGEIFPLDGDFFQPGTRVAVDLAAPGGLTTRMLEGFVTHLRPHFEGIEANCYVEVLAMDAVALLDAGERVATYEDVTDAEAATAVFDRYGLRGEVADTPARHQLEGQLLTQRESDWRFLRRLARRNGFCCYFEPDANNAGEVVAYFRPRALTDPPQADLTILREGANLKWIDFQHTMTGPVGAVGAAIDPLTKRLVRTGTRGAASPMGSEAAIAAVESGLGGAGADVLRTLLRDPVPADTAISQEGVSANDAAGFILQARGELDPALYRGLLRARRPVLIKGVGRRLAGSWYARSVRTVMDEGALTQTFVAERNALDPSGSEDFGQVAEEVQAQ</sequence>
<name>A0A848LG42_9BACT</name>
<evidence type="ECO:0000313" key="1">
    <source>
        <dbReference type="EMBL" id="NMO15411.1"/>
    </source>
</evidence>
<accession>A0A848LG42</accession>
<evidence type="ECO:0000313" key="2">
    <source>
        <dbReference type="Proteomes" id="UP000518300"/>
    </source>
</evidence>
<dbReference type="EMBL" id="JABBJJ010000039">
    <property type="protein sequence ID" value="NMO15411.1"/>
    <property type="molecule type" value="Genomic_DNA"/>
</dbReference>